<dbReference type="RefSeq" id="WP_186975895.1">
    <property type="nucleotide sequence ID" value="NZ_JACOOH010000004.1"/>
</dbReference>
<gene>
    <name evidence="1" type="ORF">H8S64_09535</name>
</gene>
<proteinExistence type="predicted"/>
<evidence type="ECO:0008006" key="3">
    <source>
        <dbReference type="Google" id="ProtNLM"/>
    </source>
</evidence>
<organism evidence="1 2">
    <name type="scientific">Butyricimonas hominis</name>
    <dbReference type="NCBI Taxonomy" id="2763032"/>
    <lineage>
        <taxon>Bacteria</taxon>
        <taxon>Pseudomonadati</taxon>
        <taxon>Bacteroidota</taxon>
        <taxon>Bacteroidia</taxon>
        <taxon>Bacteroidales</taxon>
        <taxon>Odoribacteraceae</taxon>
        <taxon>Butyricimonas</taxon>
    </lineage>
</organism>
<evidence type="ECO:0000313" key="2">
    <source>
        <dbReference type="Proteomes" id="UP000646484"/>
    </source>
</evidence>
<reference evidence="1 2" key="1">
    <citation type="submission" date="2020-08" db="EMBL/GenBank/DDBJ databases">
        <title>Genome public.</title>
        <authorList>
            <person name="Liu C."/>
            <person name="Sun Q."/>
        </authorList>
    </citation>
    <scope>NUCLEOTIDE SEQUENCE [LARGE SCALE GENOMIC DNA]</scope>
    <source>
        <strain evidence="1 2">NSJ-56</strain>
    </source>
</reference>
<evidence type="ECO:0000313" key="1">
    <source>
        <dbReference type="EMBL" id="MBC5621339.1"/>
    </source>
</evidence>
<sequence>MLNKVVYPLVLMCCLLGCKDDEVETMGDNAKREKFLQQTVSGVYDGDVPLLMFDEANHQMAFTADQRVWRIQTDSQDKYVHCELSEAPVAEAKVVMSVKAKGVNEVLVGEQEGVVLKKENNKCWLWSIAAGVGYLMQNNE</sequence>
<comment type="caution">
    <text evidence="1">The sequence shown here is derived from an EMBL/GenBank/DDBJ whole genome shotgun (WGS) entry which is preliminary data.</text>
</comment>
<protein>
    <recommendedName>
        <fullName evidence="3">Lipoprotein</fullName>
    </recommendedName>
</protein>
<dbReference type="Proteomes" id="UP000646484">
    <property type="component" value="Unassembled WGS sequence"/>
</dbReference>
<name>A0ABR7D078_9BACT</name>
<keyword evidence="2" id="KW-1185">Reference proteome</keyword>
<dbReference type="EMBL" id="JACOOH010000004">
    <property type="protein sequence ID" value="MBC5621339.1"/>
    <property type="molecule type" value="Genomic_DNA"/>
</dbReference>
<accession>A0ABR7D078</accession>